<comment type="caution">
    <text evidence="1">The sequence shown here is derived from an EMBL/GenBank/DDBJ whole genome shotgun (WGS) entry which is preliminary data.</text>
</comment>
<dbReference type="EMBL" id="JAOTIF010000027">
    <property type="protein sequence ID" value="MCU7552021.1"/>
    <property type="molecule type" value="Genomic_DNA"/>
</dbReference>
<organism evidence="1 2">
    <name type="scientific">Paraflavisolibacter caeni</name>
    <dbReference type="NCBI Taxonomy" id="2982496"/>
    <lineage>
        <taxon>Bacteria</taxon>
        <taxon>Pseudomonadati</taxon>
        <taxon>Bacteroidota</taxon>
        <taxon>Chitinophagia</taxon>
        <taxon>Chitinophagales</taxon>
        <taxon>Chitinophagaceae</taxon>
        <taxon>Paraflavisolibacter</taxon>
    </lineage>
</organism>
<dbReference type="Proteomes" id="UP001155483">
    <property type="component" value="Unassembled WGS sequence"/>
</dbReference>
<keyword evidence="2" id="KW-1185">Reference proteome</keyword>
<accession>A0A9X3BA08</accession>
<evidence type="ECO:0000313" key="1">
    <source>
        <dbReference type="EMBL" id="MCU7552021.1"/>
    </source>
</evidence>
<gene>
    <name evidence="1" type="ORF">OCK74_23070</name>
</gene>
<evidence type="ECO:0000313" key="2">
    <source>
        <dbReference type="Proteomes" id="UP001155483"/>
    </source>
</evidence>
<dbReference type="AlphaFoldDB" id="A0A9X3BA08"/>
<reference evidence="1" key="2">
    <citation type="submission" date="2023-04" db="EMBL/GenBank/DDBJ databases">
        <title>Paracnuella aquatica gen. nov., sp. nov., a member of the family Chitinophagaceae isolated from a hot spring.</title>
        <authorList>
            <person name="Wang C."/>
        </authorList>
    </citation>
    <scope>NUCLEOTIDE SEQUENCE</scope>
    <source>
        <strain evidence="1">LB-8</strain>
    </source>
</reference>
<sequence length="95" mass="10953">MTYPGTFKYILSKTIHNLWSIVSGIPSDLTKPRQNEMPGEIFSQRHEITCKCGWHGKGSDSLREYSVLSEETVELKLFCKECRNYLGYIIYKDAA</sequence>
<protein>
    <submittedName>
        <fullName evidence="1">Uncharacterized protein</fullName>
    </submittedName>
</protein>
<name>A0A9X3BA08_9BACT</name>
<reference evidence="1" key="1">
    <citation type="submission" date="2022-09" db="EMBL/GenBank/DDBJ databases">
        <authorList>
            <person name="Yuan C."/>
            <person name="Ke Z."/>
        </authorList>
    </citation>
    <scope>NUCLEOTIDE SEQUENCE</scope>
    <source>
        <strain evidence="1">LB-8</strain>
    </source>
</reference>
<dbReference type="RefSeq" id="WP_279299458.1">
    <property type="nucleotide sequence ID" value="NZ_JAOTIF010000027.1"/>
</dbReference>
<proteinExistence type="predicted"/>